<dbReference type="STRING" id="241145.SAMN05660776_0114"/>
<evidence type="ECO:0000313" key="4">
    <source>
        <dbReference type="EMBL" id="SKB85432.1"/>
    </source>
</evidence>
<dbReference type="Pfam" id="PF00884">
    <property type="entry name" value="Sulfatase"/>
    <property type="match status" value="1"/>
</dbReference>
<name>A0A1T5EN76_9FLAO</name>
<comment type="similarity">
    <text evidence="1">Belongs to the sulfatase family.</text>
</comment>
<dbReference type="PANTHER" id="PTHR43751:SF6">
    <property type="entry name" value="N-ACETYLGALACTOSAMINE-6-O-SULFATASE"/>
    <property type="match status" value="1"/>
</dbReference>
<dbReference type="AlphaFoldDB" id="A0A1T5EN76"/>
<dbReference type="Gene3D" id="3.40.720.10">
    <property type="entry name" value="Alkaline Phosphatase, subunit A"/>
    <property type="match status" value="1"/>
</dbReference>
<dbReference type="CDD" id="cd16143">
    <property type="entry name" value="ARS_like"/>
    <property type="match status" value="1"/>
</dbReference>
<evidence type="ECO:0000313" key="5">
    <source>
        <dbReference type="Proteomes" id="UP000190230"/>
    </source>
</evidence>
<protein>
    <submittedName>
        <fullName evidence="4">Arylsulfatase A</fullName>
    </submittedName>
</protein>
<accession>A0A1T5EN76</accession>
<dbReference type="PANTHER" id="PTHR43751">
    <property type="entry name" value="SULFATASE"/>
    <property type="match status" value="1"/>
</dbReference>
<dbReference type="InterPro" id="IPR024607">
    <property type="entry name" value="Sulfatase_CS"/>
</dbReference>
<proteinExistence type="inferred from homology"/>
<evidence type="ECO:0000256" key="2">
    <source>
        <dbReference type="ARBA" id="ARBA00022801"/>
    </source>
</evidence>
<dbReference type="InterPro" id="IPR052701">
    <property type="entry name" value="GAG_Ulvan_Degrading_Sulfatases"/>
</dbReference>
<gene>
    <name evidence="4" type="ORF">SAMN05660776_0114</name>
</gene>
<dbReference type="PROSITE" id="PS00149">
    <property type="entry name" value="SULFATASE_2"/>
    <property type="match status" value="1"/>
</dbReference>
<reference evidence="5" key="1">
    <citation type="submission" date="2017-02" db="EMBL/GenBank/DDBJ databases">
        <authorList>
            <person name="Varghese N."/>
            <person name="Submissions S."/>
        </authorList>
    </citation>
    <scope>NUCLEOTIDE SEQUENCE [LARGE SCALE GENOMIC DNA]</scope>
    <source>
        <strain evidence="5">DSM 23405</strain>
    </source>
</reference>
<keyword evidence="5" id="KW-1185">Reference proteome</keyword>
<feature type="domain" description="Sulfatase N-terminal" evidence="3">
    <location>
        <begin position="36"/>
        <end position="406"/>
    </location>
</feature>
<dbReference type="InterPro" id="IPR000917">
    <property type="entry name" value="Sulfatase_N"/>
</dbReference>
<dbReference type="Proteomes" id="UP000190230">
    <property type="component" value="Unassembled WGS sequence"/>
</dbReference>
<dbReference type="GO" id="GO:0016787">
    <property type="term" value="F:hydrolase activity"/>
    <property type="evidence" value="ECO:0007669"/>
    <property type="project" value="UniProtKB-KW"/>
</dbReference>
<keyword evidence="2" id="KW-0378">Hydrolase</keyword>
<evidence type="ECO:0000259" key="3">
    <source>
        <dbReference type="Pfam" id="PF00884"/>
    </source>
</evidence>
<dbReference type="PROSITE" id="PS00523">
    <property type="entry name" value="SULFATASE_1"/>
    <property type="match status" value="1"/>
</dbReference>
<dbReference type="InterPro" id="IPR017850">
    <property type="entry name" value="Alkaline_phosphatase_core_sf"/>
</dbReference>
<dbReference type="EMBL" id="FUYY01000012">
    <property type="protein sequence ID" value="SKB85432.1"/>
    <property type="molecule type" value="Genomic_DNA"/>
</dbReference>
<evidence type="ECO:0000256" key="1">
    <source>
        <dbReference type="ARBA" id="ARBA00008779"/>
    </source>
</evidence>
<dbReference type="SUPFAM" id="SSF53649">
    <property type="entry name" value="Alkaline phosphatase-like"/>
    <property type="match status" value="1"/>
</dbReference>
<dbReference type="OrthoDB" id="9765065at2"/>
<sequence>MIKSNFTTQKVLIVAFIFFLGFQNIRAQSNNQDQKPNIVLIYIDDLGYGDIGVNGAKGVKTPNIDQLANNGINFTDAHSSAATCTPSRYSILTGSYAFRNKAEILEGDAPLIIDTETKTLPDMLKSAGYYTGIVGKWHLGLGRAKVNWNGRVSPGPAEVGFDYSFLIPATGDRVPTVFLENQRVFNLNPSDSLLVDYKKPIPGGYPSGRNHPELLKQHTDNYHLSSITNGISRIGFMKGAKEALWVDEDIPFVLDAKVEEFIKEKSDNPFFLFYSFHDIHQPRTPNIQFVESSEMGPRGDVIAQMDWSVGKVIEHLEKENILNNTLIIFTSDNGPILDDGYLDYAKELVGNHTPGGKFKGTKYSIFEAGTRVPTIVSWDDQIEPGTSEALLSQVDLYASLANLLNISLKTEDAPDSEDHLSAWMGKKSIGRKYLLEEAYAYGLRMENWKYIHPKEDITIPGWLQNKQIDPGFFEEPQLFDLSNDPLESKNLAENHPDIVEKMKNELLKILNKNVSK</sequence>
<organism evidence="4 5">
    <name type="scientific">Salegentibacter holothuriorum</name>
    <dbReference type="NCBI Taxonomy" id="241145"/>
    <lineage>
        <taxon>Bacteria</taxon>
        <taxon>Pseudomonadati</taxon>
        <taxon>Bacteroidota</taxon>
        <taxon>Flavobacteriia</taxon>
        <taxon>Flavobacteriales</taxon>
        <taxon>Flavobacteriaceae</taxon>
        <taxon>Salegentibacter</taxon>
    </lineage>
</organism>
<dbReference type="Gene3D" id="3.30.1120.10">
    <property type="match status" value="1"/>
</dbReference>